<dbReference type="AlphaFoldDB" id="A0A087UU48"/>
<name>A0A087UU48_STEMI</name>
<protein>
    <submittedName>
        <fullName evidence="1">Uncharacterized protein</fullName>
    </submittedName>
</protein>
<organism evidence="1 2">
    <name type="scientific">Stegodyphus mimosarum</name>
    <name type="common">African social velvet spider</name>
    <dbReference type="NCBI Taxonomy" id="407821"/>
    <lineage>
        <taxon>Eukaryota</taxon>
        <taxon>Metazoa</taxon>
        <taxon>Ecdysozoa</taxon>
        <taxon>Arthropoda</taxon>
        <taxon>Chelicerata</taxon>
        <taxon>Arachnida</taxon>
        <taxon>Araneae</taxon>
        <taxon>Araneomorphae</taxon>
        <taxon>Entelegynae</taxon>
        <taxon>Eresoidea</taxon>
        <taxon>Eresidae</taxon>
        <taxon>Stegodyphus</taxon>
    </lineage>
</organism>
<gene>
    <name evidence="1" type="ORF">X975_03353</name>
</gene>
<sequence>MRRLDSCYTMTKNFKFIVLVICKYFSYSLSHGRSQRGRRGAARKSMQAAKIRTLAILCLNILNSSE</sequence>
<reference evidence="1 2" key="1">
    <citation type="submission" date="2013-11" db="EMBL/GenBank/DDBJ databases">
        <title>Genome sequencing of Stegodyphus mimosarum.</title>
        <authorList>
            <person name="Bechsgaard J."/>
        </authorList>
    </citation>
    <scope>NUCLEOTIDE SEQUENCE [LARGE SCALE GENOMIC DNA]</scope>
</reference>
<keyword evidence="2" id="KW-1185">Reference proteome</keyword>
<proteinExistence type="predicted"/>
<dbReference type="EMBL" id="KK121628">
    <property type="protein sequence ID" value="KFM80887.1"/>
    <property type="molecule type" value="Genomic_DNA"/>
</dbReference>
<evidence type="ECO:0000313" key="1">
    <source>
        <dbReference type="EMBL" id="KFM80887.1"/>
    </source>
</evidence>
<feature type="non-terminal residue" evidence="1">
    <location>
        <position position="66"/>
    </location>
</feature>
<evidence type="ECO:0000313" key="2">
    <source>
        <dbReference type="Proteomes" id="UP000054359"/>
    </source>
</evidence>
<accession>A0A087UU48</accession>
<dbReference type="Proteomes" id="UP000054359">
    <property type="component" value="Unassembled WGS sequence"/>
</dbReference>